<dbReference type="Proteomes" id="UP000635384">
    <property type="component" value="Unassembled WGS sequence"/>
</dbReference>
<dbReference type="NCBIfam" id="NF002049">
    <property type="entry name" value="PRK00881.1"/>
    <property type="match status" value="1"/>
</dbReference>
<dbReference type="InterPro" id="IPR024051">
    <property type="entry name" value="AICAR_Tfase_dup_dom_sf"/>
</dbReference>
<evidence type="ECO:0000256" key="2">
    <source>
        <dbReference type="ARBA" id="ARBA00004954"/>
    </source>
</evidence>
<comment type="similarity">
    <text evidence="3 8">Belongs to the PurH family.</text>
</comment>
<dbReference type="InterPro" id="IPR002695">
    <property type="entry name" value="PurH-like"/>
</dbReference>
<dbReference type="SMART" id="SM00798">
    <property type="entry name" value="AICARFT_IMPCHas"/>
    <property type="match status" value="1"/>
</dbReference>
<dbReference type="NCBIfam" id="TIGR00355">
    <property type="entry name" value="purH"/>
    <property type="match status" value="1"/>
</dbReference>
<dbReference type="GO" id="GO:0004643">
    <property type="term" value="F:phosphoribosylaminoimidazolecarboxamide formyltransferase activity"/>
    <property type="evidence" value="ECO:0007669"/>
    <property type="project" value="UniProtKB-EC"/>
</dbReference>
<dbReference type="EC" id="3.5.4.10" evidence="8"/>
<dbReference type="InterPro" id="IPR016193">
    <property type="entry name" value="Cytidine_deaminase-like"/>
</dbReference>
<keyword evidence="11" id="KW-1185">Reference proteome</keyword>
<feature type="domain" description="MGS-like" evidence="9">
    <location>
        <begin position="1"/>
        <end position="148"/>
    </location>
</feature>
<evidence type="ECO:0000313" key="11">
    <source>
        <dbReference type="Proteomes" id="UP000635384"/>
    </source>
</evidence>
<dbReference type="Pfam" id="PF01808">
    <property type="entry name" value="AICARFT_IMPCHas"/>
    <property type="match status" value="1"/>
</dbReference>
<evidence type="ECO:0000256" key="3">
    <source>
        <dbReference type="ARBA" id="ARBA00007667"/>
    </source>
</evidence>
<reference evidence="10 11" key="1">
    <citation type="submission" date="2020-09" db="EMBL/GenBank/DDBJ databases">
        <authorList>
            <person name="Yoon J.-W."/>
        </authorList>
    </citation>
    <scope>NUCLEOTIDE SEQUENCE [LARGE SCALE GENOMIC DNA]</scope>
    <source>
        <strain evidence="10 11">KMU-140</strain>
    </source>
</reference>
<accession>A0ABR8KQS6</accession>
<evidence type="ECO:0000256" key="6">
    <source>
        <dbReference type="ARBA" id="ARBA00022801"/>
    </source>
</evidence>
<dbReference type="HAMAP" id="MF_00139">
    <property type="entry name" value="PurH"/>
    <property type="match status" value="1"/>
</dbReference>
<organism evidence="10 11">
    <name type="scientific">Erythrobacter rubeus</name>
    <dbReference type="NCBI Taxonomy" id="2760803"/>
    <lineage>
        <taxon>Bacteria</taxon>
        <taxon>Pseudomonadati</taxon>
        <taxon>Pseudomonadota</taxon>
        <taxon>Alphaproteobacteria</taxon>
        <taxon>Sphingomonadales</taxon>
        <taxon>Erythrobacteraceae</taxon>
        <taxon>Erythrobacter/Porphyrobacter group</taxon>
        <taxon>Erythrobacter</taxon>
    </lineage>
</organism>
<evidence type="ECO:0000256" key="8">
    <source>
        <dbReference type="HAMAP-Rule" id="MF_00139"/>
    </source>
</evidence>
<evidence type="ECO:0000256" key="4">
    <source>
        <dbReference type="ARBA" id="ARBA00022679"/>
    </source>
</evidence>
<dbReference type="PIRSF" id="PIRSF000414">
    <property type="entry name" value="AICARFT_IMPCHas"/>
    <property type="match status" value="1"/>
</dbReference>
<evidence type="ECO:0000259" key="9">
    <source>
        <dbReference type="PROSITE" id="PS51855"/>
    </source>
</evidence>
<dbReference type="PANTHER" id="PTHR11692">
    <property type="entry name" value="BIFUNCTIONAL PURINE BIOSYNTHESIS PROTEIN PURH"/>
    <property type="match status" value="1"/>
</dbReference>
<comment type="domain">
    <text evidence="8">The IMP cyclohydrolase activity resides in the N-terminal region.</text>
</comment>
<keyword evidence="7 8" id="KW-0511">Multifunctional enzyme</keyword>
<evidence type="ECO:0000313" key="10">
    <source>
        <dbReference type="EMBL" id="MBD2843107.1"/>
    </source>
</evidence>
<dbReference type="SUPFAM" id="SSF52335">
    <property type="entry name" value="Methylglyoxal synthase-like"/>
    <property type="match status" value="1"/>
</dbReference>
<dbReference type="InterPro" id="IPR011607">
    <property type="entry name" value="MGS-like_dom"/>
</dbReference>
<dbReference type="InterPro" id="IPR036914">
    <property type="entry name" value="MGS-like_dom_sf"/>
</dbReference>
<dbReference type="Gene3D" id="3.40.50.1380">
    <property type="entry name" value="Methylglyoxal synthase-like domain"/>
    <property type="match status" value="1"/>
</dbReference>
<name>A0ABR8KQS6_9SPHN</name>
<sequence length="540" mass="56893">MASTTIKRALLSVSDKSGLAELGCALAARGVELVSTGGTARTLREAGLEVRDVSDLTGFPEMMDGRVKTLHPKVHGGLLALRDNDEHVAAMEARDIGAIDLVVVNLYPFEATVAKGASRDEIIENIDIGGPSMVRSAAKNHGFVTIMTDAADYPELLEELDANDGATSDAFRIRMAGKAYARTAAYDAAIANWFAFGDAFTHPLGTEALRATPFTETMPLAFKREDTLRYGENPHQSAAIYVPQVAGTNGVPQAEQLQGKALSYNNLNDADAALELAAEFAGEDPAVVIVKHANPCGVAQGGSLLDAWNHALQCDSVSAFGGIVAVNTELDGATAEAIASIFAEVVIAPKVSAEAREIFAKKKNLRLLETGGLPDPRRGGFAMKTIAGGMLIQGRDNGAVTRGDLKVVTKREPSEQELKDCLFAWTVARHVKSNAIVYAKDGATAGIGAGQMNRRDSARIAAIKAKEAAETYEWAQPRTVGSAVASDAFFPFADGLISAAEAGATAVIQPGGSIRDEEVIAAADDAGLAMVFTGMRHFRH</sequence>
<dbReference type="CDD" id="cd01421">
    <property type="entry name" value="IMPCH"/>
    <property type="match status" value="1"/>
</dbReference>
<protein>
    <recommendedName>
        <fullName evidence="8">Bifunctional purine biosynthesis protein PurH</fullName>
    </recommendedName>
    <domain>
        <recommendedName>
            <fullName evidence="8">Phosphoribosylaminoimidazolecarboxamide formyltransferase</fullName>
            <ecNumber evidence="8">2.1.2.3</ecNumber>
        </recommendedName>
        <alternativeName>
            <fullName evidence="8">AICAR transformylase</fullName>
        </alternativeName>
    </domain>
    <domain>
        <recommendedName>
            <fullName evidence="8">IMP cyclohydrolase</fullName>
            <ecNumber evidence="8">3.5.4.10</ecNumber>
        </recommendedName>
        <alternativeName>
            <fullName evidence="8">ATIC</fullName>
        </alternativeName>
        <alternativeName>
            <fullName evidence="8">IMP synthase</fullName>
        </alternativeName>
        <alternativeName>
            <fullName evidence="8">Inosinicase</fullName>
        </alternativeName>
    </domain>
</protein>
<comment type="pathway">
    <text evidence="2 8">Purine metabolism; IMP biosynthesis via de novo pathway; 5-formamido-1-(5-phospho-D-ribosyl)imidazole-4-carboxamide from 5-amino-1-(5-phospho-D-ribosyl)imidazole-4-carboxamide (10-formyl THF route): step 1/1.</text>
</comment>
<keyword evidence="6 8" id="KW-0378">Hydrolase</keyword>
<dbReference type="SUPFAM" id="SSF53927">
    <property type="entry name" value="Cytidine deaminase-like"/>
    <property type="match status" value="1"/>
</dbReference>
<dbReference type="SMART" id="SM00851">
    <property type="entry name" value="MGS"/>
    <property type="match status" value="1"/>
</dbReference>
<dbReference type="PANTHER" id="PTHR11692:SF0">
    <property type="entry name" value="BIFUNCTIONAL PURINE BIOSYNTHESIS PROTEIN ATIC"/>
    <property type="match status" value="1"/>
</dbReference>
<evidence type="ECO:0000256" key="5">
    <source>
        <dbReference type="ARBA" id="ARBA00022755"/>
    </source>
</evidence>
<keyword evidence="5 8" id="KW-0658">Purine biosynthesis</keyword>
<evidence type="ECO:0000256" key="1">
    <source>
        <dbReference type="ARBA" id="ARBA00004844"/>
    </source>
</evidence>
<dbReference type="EC" id="2.1.2.3" evidence="8"/>
<dbReference type="PROSITE" id="PS51855">
    <property type="entry name" value="MGS"/>
    <property type="match status" value="1"/>
</dbReference>
<dbReference type="RefSeq" id="WP_190788506.1">
    <property type="nucleotide sequence ID" value="NZ_JACXLC010000001.1"/>
</dbReference>
<dbReference type="Gene3D" id="3.40.140.20">
    <property type="match status" value="2"/>
</dbReference>
<comment type="pathway">
    <text evidence="1 8">Purine metabolism; IMP biosynthesis via de novo pathway; IMP from 5-formamido-1-(5-phospho-D-ribosyl)imidazole-4-carboxamide: step 1/1.</text>
</comment>
<comment type="caution">
    <text evidence="10">The sequence shown here is derived from an EMBL/GenBank/DDBJ whole genome shotgun (WGS) entry which is preliminary data.</text>
</comment>
<comment type="catalytic activity">
    <reaction evidence="8">
        <text>(6R)-10-formyltetrahydrofolate + 5-amino-1-(5-phospho-beta-D-ribosyl)imidazole-4-carboxamide = 5-formamido-1-(5-phospho-D-ribosyl)imidazole-4-carboxamide + (6S)-5,6,7,8-tetrahydrofolate</text>
        <dbReference type="Rhea" id="RHEA:22192"/>
        <dbReference type="ChEBI" id="CHEBI:57453"/>
        <dbReference type="ChEBI" id="CHEBI:58467"/>
        <dbReference type="ChEBI" id="CHEBI:58475"/>
        <dbReference type="ChEBI" id="CHEBI:195366"/>
        <dbReference type="EC" id="2.1.2.3"/>
    </reaction>
</comment>
<dbReference type="GO" id="GO:0003937">
    <property type="term" value="F:IMP cyclohydrolase activity"/>
    <property type="evidence" value="ECO:0007669"/>
    <property type="project" value="UniProtKB-EC"/>
</dbReference>
<proteinExistence type="inferred from homology"/>
<gene>
    <name evidence="8 10" type="primary">purH</name>
    <name evidence="10" type="ORF">IB285_12670</name>
</gene>
<dbReference type="Pfam" id="PF02142">
    <property type="entry name" value="MGS"/>
    <property type="match status" value="1"/>
</dbReference>
<dbReference type="EMBL" id="JACXLC010000001">
    <property type="protein sequence ID" value="MBD2843107.1"/>
    <property type="molecule type" value="Genomic_DNA"/>
</dbReference>
<evidence type="ECO:0000256" key="7">
    <source>
        <dbReference type="ARBA" id="ARBA00023268"/>
    </source>
</evidence>
<comment type="catalytic activity">
    <reaction evidence="8">
        <text>IMP + H2O = 5-formamido-1-(5-phospho-D-ribosyl)imidazole-4-carboxamide</text>
        <dbReference type="Rhea" id="RHEA:18445"/>
        <dbReference type="ChEBI" id="CHEBI:15377"/>
        <dbReference type="ChEBI" id="CHEBI:58053"/>
        <dbReference type="ChEBI" id="CHEBI:58467"/>
        <dbReference type="EC" id="3.5.4.10"/>
    </reaction>
</comment>
<keyword evidence="4 8" id="KW-0808">Transferase</keyword>